<comment type="caution">
    <text evidence="1">The sequence shown here is derived from an EMBL/GenBank/DDBJ whole genome shotgun (WGS) entry which is preliminary data.</text>
</comment>
<keyword evidence="2" id="KW-1185">Reference proteome</keyword>
<accession>A0ABV0U1D5</accession>
<evidence type="ECO:0000313" key="2">
    <source>
        <dbReference type="Proteomes" id="UP001482620"/>
    </source>
</evidence>
<gene>
    <name evidence="1" type="ORF">ILYODFUR_034866</name>
</gene>
<name>A0ABV0U1D5_9TELE</name>
<proteinExistence type="predicted"/>
<reference evidence="1 2" key="1">
    <citation type="submission" date="2021-06" db="EMBL/GenBank/DDBJ databases">
        <authorList>
            <person name="Palmer J.M."/>
        </authorList>
    </citation>
    <scope>NUCLEOTIDE SEQUENCE [LARGE SCALE GENOMIC DNA]</scope>
    <source>
        <strain evidence="2">if_2019</strain>
        <tissue evidence="1">Muscle</tissue>
    </source>
</reference>
<evidence type="ECO:0000313" key="1">
    <source>
        <dbReference type="EMBL" id="MEQ2238604.1"/>
    </source>
</evidence>
<dbReference type="EMBL" id="JAHRIQ010052770">
    <property type="protein sequence ID" value="MEQ2238604.1"/>
    <property type="molecule type" value="Genomic_DNA"/>
</dbReference>
<organism evidence="1 2">
    <name type="scientific">Ilyodon furcidens</name>
    <name type="common">goldbreast splitfin</name>
    <dbReference type="NCBI Taxonomy" id="33524"/>
    <lineage>
        <taxon>Eukaryota</taxon>
        <taxon>Metazoa</taxon>
        <taxon>Chordata</taxon>
        <taxon>Craniata</taxon>
        <taxon>Vertebrata</taxon>
        <taxon>Euteleostomi</taxon>
        <taxon>Actinopterygii</taxon>
        <taxon>Neopterygii</taxon>
        <taxon>Teleostei</taxon>
        <taxon>Neoteleostei</taxon>
        <taxon>Acanthomorphata</taxon>
        <taxon>Ovalentaria</taxon>
        <taxon>Atherinomorphae</taxon>
        <taxon>Cyprinodontiformes</taxon>
        <taxon>Goodeidae</taxon>
        <taxon>Ilyodon</taxon>
    </lineage>
</organism>
<protein>
    <submittedName>
        <fullName evidence="1">Uncharacterized protein</fullName>
    </submittedName>
</protein>
<sequence>MGPYSSVGPVRSSDYIQKSAPRCNESHSLEELSMSEQHLDEADPYGWHGPAQGGLLIHASSCTSRSVGSLNKTLPPTSFILQLSHSCHRSTTRSNFSSCLWTCVIVSSWSTLGTIKPNLLGVNLLIRHRFILSENESFP</sequence>
<dbReference type="Proteomes" id="UP001482620">
    <property type="component" value="Unassembled WGS sequence"/>
</dbReference>